<evidence type="ECO:0000256" key="4">
    <source>
        <dbReference type="ARBA" id="ARBA00022840"/>
    </source>
</evidence>
<accession>A0ABS5HYW9</accession>
<keyword evidence="2" id="KW-0378">Hydrolase</keyword>
<dbReference type="InterPro" id="IPR001650">
    <property type="entry name" value="Helicase_C-like"/>
</dbReference>
<reference evidence="7 8" key="1">
    <citation type="journal article" date="2021" name="Arch. Microbiol.">
        <title>Thalassobius aquimarinus sp. nov., isolated from the Sea of Japan seashore.</title>
        <authorList>
            <person name="Kurilenko V.V."/>
            <person name="Romanenko L.A."/>
            <person name="Chernysheva N.Y."/>
            <person name="Velansky P.V."/>
            <person name="Tekutyeva L.A."/>
            <person name="Isaeva M.P."/>
            <person name="Mikhailov V.V."/>
        </authorList>
    </citation>
    <scope>NUCLEOTIDE SEQUENCE [LARGE SCALE GENOMIC DNA]</scope>
    <source>
        <strain evidence="7 8">KMM 8518</strain>
    </source>
</reference>
<dbReference type="InterPro" id="IPR014001">
    <property type="entry name" value="Helicase_ATP-bd"/>
</dbReference>
<dbReference type="InterPro" id="IPR027417">
    <property type="entry name" value="P-loop_NTPase"/>
</dbReference>
<dbReference type="PROSITE" id="PS51192">
    <property type="entry name" value="HELICASE_ATP_BIND_1"/>
    <property type="match status" value="1"/>
</dbReference>
<keyword evidence="8" id="KW-1185">Reference proteome</keyword>
<dbReference type="PROSITE" id="PS51194">
    <property type="entry name" value="HELICASE_CTER"/>
    <property type="match status" value="1"/>
</dbReference>
<evidence type="ECO:0000313" key="8">
    <source>
        <dbReference type="Proteomes" id="UP001195941"/>
    </source>
</evidence>
<proteinExistence type="predicted"/>
<dbReference type="GO" id="GO:0004386">
    <property type="term" value="F:helicase activity"/>
    <property type="evidence" value="ECO:0007669"/>
    <property type="project" value="UniProtKB-KW"/>
</dbReference>
<organism evidence="7 8">
    <name type="scientific">Thalassovita aquimarina</name>
    <dbReference type="NCBI Taxonomy" id="2785917"/>
    <lineage>
        <taxon>Bacteria</taxon>
        <taxon>Pseudomonadati</taxon>
        <taxon>Pseudomonadota</taxon>
        <taxon>Alphaproteobacteria</taxon>
        <taxon>Rhodobacterales</taxon>
        <taxon>Roseobacteraceae</taxon>
        <taxon>Thalassovita</taxon>
    </lineage>
</organism>
<feature type="domain" description="Helicase ATP-binding" evidence="5">
    <location>
        <begin position="312"/>
        <end position="483"/>
    </location>
</feature>
<comment type="caution">
    <text evidence="7">The sequence shown here is derived from an EMBL/GenBank/DDBJ whole genome shotgun (WGS) entry which is preliminary data.</text>
</comment>
<evidence type="ECO:0000256" key="1">
    <source>
        <dbReference type="ARBA" id="ARBA00022741"/>
    </source>
</evidence>
<dbReference type="SUPFAM" id="SSF52540">
    <property type="entry name" value="P-loop containing nucleoside triphosphate hydrolases"/>
    <property type="match status" value="1"/>
</dbReference>
<dbReference type="SMART" id="SM00490">
    <property type="entry name" value="HELICc"/>
    <property type="match status" value="1"/>
</dbReference>
<protein>
    <submittedName>
        <fullName evidence="7">DEAD/DEAH box helicase</fullName>
    </submittedName>
</protein>
<name>A0ABS5HYW9_9RHOB</name>
<evidence type="ECO:0000259" key="5">
    <source>
        <dbReference type="PROSITE" id="PS51192"/>
    </source>
</evidence>
<dbReference type="InterPro" id="IPR050474">
    <property type="entry name" value="Hel308_SKI2-like"/>
</dbReference>
<dbReference type="Proteomes" id="UP001195941">
    <property type="component" value="Unassembled WGS sequence"/>
</dbReference>
<dbReference type="EMBL" id="JADMKU010000045">
    <property type="protein sequence ID" value="MBR9653583.1"/>
    <property type="molecule type" value="Genomic_DNA"/>
</dbReference>
<dbReference type="RefSeq" id="WP_212703207.1">
    <property type="nucleotide sequence ID" value="NZ_JADMKU010000045.1"/>
</dbReference>
<dbReference type="InterPro" id="IPR011545">
    <property type="entry name" value="DEAD/DEAH_box_helicase_dom"/>
</dbReference>
<sequence>MFDPVTLQLMSGAPELDGINQADIPKLLTEAYAQIVAARIRLKDFGGQDPDLEALQSNIGLLSRLAATHEAFVATSRDRENRSSAAFVAGSAHHARVLYAKAIEGQKEPTQLTSHFISPEVSAALLFLTAEATADAAEMVKQFREPSEGPIEIALIRSISCLCSGDLHAVLEIVPPVGALIDGRFSEETAARALYLRLLQCVRAIAAQILQVEGAGMDEGNPTALIEQVIALCSAPLEAGIEGTTQAQSSVFSGPLHLASLLFCAQRDLPESALLNIDAPNGIEPGKWHSILRKIAKERPFLWPNHRKAVTEGYLEPEVSSAISFPTGAGKSTLSELKIATALLRSKQVVFLAPTLALVDQTSRALEASFPDQEIFREQSLDLTLETDMVTLNPISVLTPERCLALLNFQPELFSDVGLVVFDECHLLHPREADKSRRSVDAMLCILNLRNSAPDADFLFLSAMMQNTSEIAEWLGELTGRKCLSLDLQWKPTRQVRGCVVYGQNEINALKATLKTARANSETKGPPVATQRKMVAEPFGFFCLHQKWQSKNRGDYSLIPLLEENVTLGTGKILPDDLAENPELAENTDYRWYLTPNGLQVSADLAEASAKRDLKTIVFVQTIPNAISTDKSVSKRLDADTLNLTDDEKQLLALVEEEVGGAAHTYLHLSKGSDHPANSSVCHHGHLLPLERRLHEAIFKRSDGVNVLVATSTLSQGMNLPSDIVLIGGDSRFDLEAEKMEQLEAHELLNAAGRAGRAGDRSHGFVLVVPSKVVHFNNETSTIHKYWTELQGIFSQSDQCVAIEDPLMPILDHIHAHSAADSPMSEYLLGRLQFSLDPASEEVEGVSVLLNKSFAAFQARKRNENQWMAERINALRAASVGRQKEDQWKEKLAASAGIPVEIVNQLAEKLNVELKFEAPTSDWFEWFSDWLANNPRHFLTLVRSETLENFMGTQFKRTASFDRRAQLASQKLSPLLSLWMKGEPLSKLEVEYGTKPHLIKTCEKAREFVLRIVPELAYIYGLPNLVFKAMKIHEGADTRSPVGLETLSACVRQGYDMVEKFALELNSVGQSTRRLIHQEYALIQGFVSPIDATDTLGAITGKIEVAKVIKDL</sequence>
<dbReference type="Pfam" id="PF00270">
    <property type="entry name" value="DEAD"/>
    <property type="match status" value="1"/>
</dbReference>
<dbReference type="Gene3D" id="3.40.50.300">
    <property type="entry name" value="P-loop containing nucleotide triphosphate hydrolases"/>
    <property type="match status" value="2"/>
</dbReference>
<dbReference type="PANTHER" id="PTHR47961">
    <property type="entry name" value="DNA POLYMERASE THETA, PUTATIVE (AFU_ORTHOLOGUE AFUA_1G05260)-RELATED"/>
    <property type="match status" value="1"/>
</dbReference>
<evidence type="ECO:0000259" key="6">
    <source>
        <dbReference type="PROSITE" id="PS51194"/>
    </source>
</evidence>
<evidence type="ECO:0000313" key="7">
    <source>
        <dbReference type="EMBL" id="MBR9653583.1"/>
    </source>
</evidence>
<evidence type="ECO:0000256" key="2">
    <source>
        <dbReference type="ARBA" id="ARBA00022801"/>
    </source>
</evidence>
<evidence type="ECO:0000256" key="3">
    <source>
        <dbReference type="ARBA" id="ARBA00022806"/>
    </source>
</evidence>
<feature type="domain" description="Helicase C-terminal" evidence="6">
    <location>
        <begin position="600"/>
        <end position="808"/>
    </location>
</feature>
<keyword evidence="4" id="KW-0067">ATP-binding</keyword>
<dbReference type="PANTHER" id="PTHR47961:SF6">
    <property type="entry name" value="DNA-DIRECTED DNA POLYMERASE"/>
    <property type="match status" value="1"/>
</dbReference>
<keyword evidence="3 7" id="KW-0347">Helicase</keyword>
<gene>
    <name evidence="7" type="ORF">IT775_20940</name>
</gene>
<dbReference type="SMART" id="SM00487">
    <property type="entry name" value="DEXDc"/>
    <property type="match status" value="1"/>
</dbReference>
<keyword evidence="1" id="KW-0547">Nucleotide-binding</keyword>